<keyword evidence="6 10" id="KW-0812">Transmembrane</keyword>
<evidence type="ECO:0000313" key="13">
    <source>
        <dbReference type="Proteomes" id="UP000010422"/>
    </source>
</evidence>
<name>L0PAL1_PNEJI</name>
<organism evidence="13">
    <name type="scientific">Pneumocystis jirovecii</name>
    <name type="common">Human pneumocystis pneumonia agent</name>
    <dbReference type="NCBI Taxonomy" id="42068"/>
    <lineage>
        <taxon>Eukaryota</taxon>
        <taxon>Fungi</taxon>
        <taxon>Dikarya</taxon>
        <taxon>Ascomycota</taxon>
        <taxon>Taphrinomycotina</taxon>
        <taxon>Pneumocystomycetes</taxon>
        <taxon>Pneumocystaceae</taxon>
        <taxon>Pneumocystis</taxon>
    </lineage>
</organism>
<evidence type="ECO:0000256" key="1">
    <source>
        <dbReference type="ARBA" id="ARBA00000900"/>
    </source>
</evidence>
<feature type="transmembrane region" description="Helical" evidence="10">
    <location>
        <begin position="7"/>
        <end position="30"/>
    </location>
</feature>
<evidence type="ECO:0000259" key="11">
    <source>
        <dbReference type="Pfam" id="PF23113"/>
    </source>
</evidence>
<sequence length="179" mass="20596">MFSKVGYMIFAFKVFFPVLFGLIMDYYIIIPFNTYFFPEDDPVVHIFHDWALGVLYTLIIGHLIMLNTESFLARSMTQIVRNGYMNPDIVLSTKSFIIPFGSIMIASLLAPLDRTATYDTISCVYRYSYPLTLIGVLVILVLKGFCILLTKCNQSIRDEHILAIHVNVCRNRNKIEVFT</sequence>
<evidence type="ECO:0000256" key="5">
    <source>
        <dbReference type="ARBA" id="ARBA00022679"/>
    </source>
</evidence>
<dbReference type="VEuPathDB" id="FungiDB:PNEJI1_000762"/>
<evidence type="ECO:0000256" key="6">
    <source>
        <dbReference type="ARBA" id="ARBA00022692"/>
    </source>
</evidence>
<dbReference type="PANTHER" id="PTHR13145:SF0">
    <property type="entry name" value="E3 UBIQUITIN-PROTEIN LIGASE MARCHF6"/>
    <property type="match status" value="1"/>
</dbReference>
<dbReference type="PANTHER" id="PTHR13145">
    <property type="entry name" value="SSM4 PROTEIN"/>
    <property type="match status" value="1"/>
</dbReference>
<feature type="transmembrane region" description="Helical" evidence="10">
    <location>
        <begin position="89"/>
        <end position="109"/>
    </location>
</feature>
<comment type="catalytic activity">
    <reaction evidence="1">
        <text>S-ubiquitinyl-[E2 ubiquitin-conjugating enzyme]-L-cysteine + [acceptor protein]-L-lysine = [E2 ubiquitin-conjugating enzyme]-L-cysteine + N(6)-ubiquitinyl-[acceptor protein]-L-lysine.</text>
        <dbReference type="EC" id="2.3.2.27"/>
    </reaction>
</comment>
<reference evidence="12 13" key="1">
    <citation type="journal article" date="2012" name="MBio">
        <title>De novo assembly of the Pneumocystis jirovecii genome from a single bronchoalveolar lavage fluid specimen from a patient.</title>
        <authorList>
            <person name="Cisse O.H."/>
            <person name="Pagni M."/>
            <person name="Hauser P.M."/>
        </authorList>
    </citation>
    <scope>NUCLEOTIDE SEQUENCE [LARGE SCALE GENOMIC DNA]</scope>
    <source>
        <strain evidence="12 13">SE8</strain>
    </source>
</reference>
<accession>L0PAL1</accession>
<dbReference type="AlphaFoldDB" id="L0PAL1"/>
<dbReference type="STRING" id="1209962.L0PAL1"/>
<dbReference type="GO" id="GO:0036503">
    <property type="term" value="P:ERAD pathway"/>
    <property type="evidence" value="ECO:0007669"/>
    <property type="project" value="TreeGrafter"/>
</dbReference>
<evidence type="ECO:0000313" key="12">
    <source>
        <dbReference type="EMBL" id="CCJ29257.1"/>
    </source>
</evidence>
<dbReference type="Proteomes" id="UP000010422">
    <property type="component" value="Unassembled WGS sequence"/>
</dbReference>
<comment type="pathway">
    <text evidence="3">Protein modification; protein ubiquitination.</text>
</comment>
<evidence type="ECO:0000256" key="9">
    <source>
        <dbReference type="ARBA" id="ARBA00023136"/>
    </source>
</evidence>
<dbReference type="GO" id="GO:0005789">
    <property type="term" value="C:endoplasmic reticulum membrane"/>
    <property type="evidence" value="ECO:0007669"/>
    <property type="project" value="TreeGrafter"/>
</dbReference>
<keyword evidence="9 10" id="KW-0472">Membrane</keyword>
<evidence type="ECO:0000256" key="3">
    <source>
        <dbReference type="ARBA" id="ARBA00004906"/>
    </source>
</evidence>
<evidence type="ECO:0000256" key="10">
    <source>
        <dbReference type="SAM" id="Phobius"/>
    </source>
</evidence>
<evidence type="ECO:0000256" key="8">
    <source>
        <dbReference type="ARBA" id="ARBA00022989"/>
    </source>
</evidence>
<feature type="domain" description="E3 ubiquitin-protein ligase MARCHF6-like C-terminal" evidence="11">
    <location>
        <begin position="3"/>
        <end position="157"/>
    </location>
</feature>
<dbReference type="InterPro" id="IPR056521">
    <property type="entry name" value="MARCHF6-like_C"/>
</dbReference>
<dbReference type="GO" id="GO:0061630">
    <property type="term" value="F:ubiquitin protein ligase activity"/>
    <property type="evidence" value="ECO:0007669"/>
    <property type="project" value="UniProtKB-EC"/>
</dbReference>
<dbReference type="Pfam" id="PF23113">
    <property type="entry name" value="MARCHF6_C"/>
    <property type="match status" value="1"/>
</dbReference>
<evidence type="ECO:0000256" key="2">
    <source>
        <dbReference type="ARBA" id="ARBA00004141"/>
    </source>
</evidence>
<keyword evidence="5" id="KW-0808">Transferase</keyword>
<comment type="caution">
    <text evidence="12">The sequence shown here is derived from an EMBL/GenBank/DDBJ whole genome shotgun (WGS) entry which is preliminary data.</text>
</comment>
<evidence type="ECO:0000256" key="7">
    <source>
        <dbReference type="ARBA" id="ARBA00022786"/>
    </source>
</evidence>
<keyword evidence="8 10" id="KW-1133">Transmembrane helix</keyword>
<dbReference type="EMBL" id="CAKM01000171">
    <property type="protein sequence ID" value="CCJ29257.1"/>
    <property type="molecule type" value="Genomic_DNA"/>
</dbReference>
<proteinExistence type="predicted"/>
<dbReference type="EC" id="2.3.2.27" evidence="4"/>
<feature type="transmembrane region" description="Helical" evidence="10">
    <location>
        <begin position="50"/>
        <end position="68"/>
    </location>
</feature>
<keyword evidence="7" id="KW-0833">Ubl conjugation pathway</keyword>
<comment type="subcellular location">
    <subcellularLocation>
        <location evidence="2">Membrane</location>
        <topology evidence="2">Multi-pass membrane protein</topology>
    </subcellularLocation>
</comment>
<dbReference type="InParanoid" id="L0PAL1"/>
<feature type="transmembrane region" description="Helical" evidence="10">
    <location>
        <begin position="129"/>
        <end position="150"/>
    </location>
</feature>
<protein>
    <recommendedName>
        <fullName evidence="4">RING-type E3 ubiquitin transferase</fullName>
        <ecNumber evidence="4">2.3.2.27</ecNumber>
    </recommendedName>
</protein>
<gene>
    <name evidence="12" type="ORF">PNEJI1_000762</name>
</gene>
<evidence type="ECO:0000256" key="4">
    <source>
        <dbReference type="ARBA" id="ARBA00012483"/>
    </source>
</evidence>